<dbReference type="Gene3D" id="3.40.50.2300">
    <property type="match status" value="1"/>
</dbReference>
<evidence type="ECO:0000313" key="10">
    <source>
        <dbReference type="EMBL" id="ASK79560.1"/>
    </source>
</evidence>
<gene>
    <name evidence="10" type="ORF">CF386_10930</name>
</gene>
<name>A0A220VH25_9GAMM</name>
<dbReference type="GO" id="GO:0006355">
    <property type="term" value="P:regulation of DNA-templated transcription"/>
    <property type="evidence" value="ECO:0007669"/>
    <property type="project" value="InterPro"/>
</dbReference>
<feature type="domain" description="Response regulatory" evidence="8">
    <location>
        <begin position="2"/>
        <end position="116"/>
    </location>
</feature>
<dbReference type="Proteomes" id="UP000242175">
    <property type="component" value="Chromosome small"/>
</dbReference>
<dbReference type="OrthoDB" id="4127888at2"/>
<evidence type="ECO:0000256" key="6">
    <source>
        <dbReference type="PROSITE-ProRule" id="PRU00169"/>
    </source>
</evidence>
<dbReference type="SUPFAM" id="SSF46894">
    <property type="entry name" value="C-terminal effector domain of the bipartite response regulators"/>
    <property type="match status" value="1"/>
</dbReference>
<keyword evidence="11" id="KW-1185">Reference proteome</keyword>
<dbReference type="RefSeq" id="WP_089074468.1">
    <property type="nucleotide sequence ID" value="NZ_CBCSAM010000008.1"/>
</dbReference>
<dbReference type="Pfam" id="PF00072">
    <property type="entry name" value="Response_reg"/>
    <property type="match status" value="1"/>
</dbReference>
<evidence type="ECO:0000259" key="8">
    <source>
        <dbReference type="PROSITE" id="PS50110"/>
    </source>
</evidence>
<dbReference type="FunFam" id="1.10.10.10:FF:000005">
    <property type="entry name" value="Two-component system response regulator"/>
    <property type="match status" value="1"/>
</dbReference>
<keyword evidence="1 6" id="KW-0597">Phosphoprotein</keyword>
<evidence type="ECO:0000256" key="3">
    <source>
        <dbReference type="ARBA" id="ARBA00023015"/>
    </source>
</evidence>
<dbReference type="InterPro" id="IPR039420">
    <property type="entry name" value="WalR-like"/>
</dbReference>
<dbReference type="PANTHER" id="PTHR48111:SF76">
    <property type="entry name" value="TWO-COMPONENT RESPONSE REGULATOR"/>
    <property type="match status" value="1"/>
</dbReference>
<dbReference type="SUPFAM" id="SSF52172">
    <property type="entry name" value="CheY-like"/>
    <property type="match status" value="1"/>
</dbReference>
<evidence type="ECO:0000256" key="5">
    <source>
        <dbReference type="ARBA" id="ARBA00023163"/>
    </source>
</evidence>
<dbReference type="InterPro" id="IPR001867">
    <property type="entry name" value="OmpR/PhoB-type_DNA-bd"/>
</dbReference>
<dbReference type="CDD" id="cd19935">
    <property type="entry name" value="REC_OmpR_CusR-like"/>
    <property type="match status" value="1"/>
</dbReference>
<dbReference type="GO" id="GO:0000976">
    <property type="term" value="F:transcription cis-regulatory region binding"/>
    <property type="evidence" value="ECO:0007669"/>
    <property type="project" value="TreeGrafter"/>
</dbReference>
<reference evidence="10 11" key="1">
    <citation type="journal article" date="2016" name="Int. J. Syst. Evol. Microbiol.">
        <title>Paraphotobacterium marinum gen. nov., sp. nov., a member of the family Vibrionaceae, isolated from surface seawater.</title>
        <authorList>
            <person name="Huang Z."/>
            <person name="Dong C."/>
            <person name="Shao Z."/>
        </authorList>
    </citation>
    <scope>NUCLEOTIDE SEQUENCE [LARGE SCALE GENOMIC DNA]</scope>
    <source>
        <strain evidence="10 11">NSCS20N07D</strain>
    </source>
</reference>
<dbReference type="GO" id="GO:0005829">
    <property type="term" value="C:cytosol"/>
    <property type="evidence" value="ECO:0007669"/>
    <property type="project" value="TreeGrafter"/>
</dbReference>
<dbReference type="InterPro" id="IPR016032">
    <property type="entry name" value="Sig_transdc_resp-reg_C-effctor"/>
</dbReference>
<keyword evidence="5" id="KW-0804">Transcription</keyword>
<sequence>MKILIVEDEINTAQYLKKGLEEHHFVVDITHNGIDGLHLAQNNVYSLVILDVNLPDLDGFSLIKIFRSKNKQTPVLFLTAKDEVFDKVKGLQLGADDYLVKPFHFVELLARINSLMRRGTQNSQINETVHISDLKIDFESLKAYRDGIKLDLTAKEFKLLSFLVRNETKVVSRTMIAEQVWDINFDSDTNIVDVAIKRLRSKVDTPFESKLIHTVRGFGYVLEKR</sequence>
<dbReference type="SMART" id="SM00448">
    <property type="entry name" value="REC"/>
    <property type="match status" value="1"/>
</dbReference>
<dbReference type="InterPro" id="IPR006291">
    <property type="entry name" value="CusR-like"/>
</dbReference>
<protein>
    <submittedName>
        <fullName evidence="10">DNA-binding response regulator</fullName>
    </submittedName>
</protein>
<proteinExistence type="predicted"/>
<dbReference type="Gene3D" id="6.10.250.690">
    <property type="match status" value="1"/>
</dbReference>
<keyword evidence="2" id="KW-0902">Two-component regulatory system</keyword>
<dbReference type="GO" id="GO:0000156">
    <property type="term" value="F:phosphorelay response regulator activity"/>
    <property type="evidence" value="ECO:0007669"/>
    <property type="project" value="TreeGrafter"/>
</dbReference>
<dbReference type="Gene3D" id="1.10.10.10">
    <property type="entry name" value="Winged helix-like DNA-binding domain superfamily/Winged helix DNA-binding domain"/>
    <property type="match status" value="1"/>
</dbReference>
<feature type="modified residue" description="4-aspartylphosphate" evidence="6">
    <location>
        <position position="51"/>
    </location>
</feature>
<keyword evidence="4 7" id="KW-0238">DNA-binding</keyword>
<dbReference type="InterPro" id="IPR001789">
    <property type="entry name" value="Sig_transdc_resp-reg_receiver"/>
</dbReference>
<dbReference type="InterPro" id="IPR011006">
    <property type="entry name" value="CheY-like_superfamily"/>
</dbReference>
<accession>A0A220VH25</accession>
<dbReference type="PANTHER" id="PTHR48111">
    <property type="entry name" value="REGULATOR OF RPOS"/>
    <property type="match status" value="1"/>
</dbReference>
<dbReference type="Pfam" id="PF00486">
    <property type="entry name" value="Trans_reg_C"/>
    <property type="match status" value="1"/>
</dbReference>
<dbReference type="AlphaFoldDB" id="A0A220VH25"/>
<dbReference type="InterPro" id="IPR036388">
    <property type="entry name" value="WH-like_DNA-bd_sf"/>
</dbReference>
<feature type="domain" description="OmpR/PhoB-type" evidence="9">
    <location>
        <begin position="126"/>
        <end position="224"/>
    </location>
</feature>
<evidence type="ECO:0000313" key="11">
    <source>
        <dbReference type="Proteomes" id="UP000242175"/>
    </source>
</evidence>
<keyword evidence="3" id="KW-0805">Transcription regulation</keyword>
<evidence type="ECO:0000256" key="2">
    <source>
        <dbReference type="ARBA" id="ARBA00023012"/>
    </source>
</evidence>
<dbReference type="EMBL" id="CP022356">
    <property type="protein sequence ID" value="ASK79560.1"/>
    <property type="molecule type" value="Genomic_DNA"/>
</dbReference>
<dbReference type="CDD" id="cd00383">
    <property type="entry name" value="trans_reg_C"/>
    <property type="match status" value="1"/>
</dbReference>
<dbReference type="KEGG" id="pmai:CF386_10930"/>
<dbReference type="SMART" id="SM00862">
    <property type="entry name" value="Trans_reg_C"/>
    <property type="match status" value="1"/>
</dbReference>
<feature type="DNA-binding region" description="OmpR/PhoB-type" evidence="7">
    <location>
        <begin position="126"/>
        <end position="224"/>
    </location>
</feature>
<dbReference type="GO" id="GO:0032993">
    <property type="term" value="C:protein-DNA complex"/>
    <property type="evidence" value="ECO:0007669"/>
    <property type="project" value="TreeGrafter"/>
</dbReference>
<evidence type="ECO:0000256" key="7">
    <source>
        <dbReference type="PROSITE-ProRule" id="PRU01091"/>
    </source>
</evidence>
<dbReference type="PROSITE" id="PS51755">
    <property type="entry name" value="OMPR_PHOB"/>
    <property type="match status" value="1"/>
</dbReference>
<dbReference type="PROSITE" id="PS50110">
    <property type="entry name" value="RESPONSE_REGULATORY"/>
    <property type="match status" value="1"/>
</dbReference>
<dbReference type="NCBIfam" id="TIGR01387">
    <property type="entry name" value="cztR_silR_copR"/>
    <property type="match status" value="1"/>
</dbReference>
<evidence type="ECO:0000256" key="4">
    <source>
        <dbReference type="ARBA" id="ARBA00023125"/>
    </source>
</evidence>
<organism evidence="10 11">
    <name type="scientific">Paraphotobacterium marinum</name>
    <dbReference type="NCBI Taxonomy" id="1755811"/>
    <lineage>
        <taxon>Bacteria</taxon>
        <taxon>Pseudomonadati</taxon>
        <taxon>Pseudomonadota</taxon>
        <taxon>Gammaproteobacteria</taxon>
        <taxon>Vibrionales</taxon>
        <taxon>Vibrionaceae</taxon>
        <taxon>Paraphotobacterium</taxon>
    </lineage>
</organism>
<evidence type="ECO:0000256" key="1">
    <source>
        <dbReference type="ARBA" id="ARBA00022553"/>
    </source>
</evidence>
<evidence type="ECO:0000259" key="9">
    <source>
        <dbReference type="PROSITE" id="PS51755"/>
    </source>
</evidence>